<feature type="compositionally biased region" description="Low complexity" evidence="1">
    <location>
        <begin position="325"/>
        <end position="420"/>
    </location>
</feature>
<name>A0A6M2BVQ1_9GAMM</name>
<dbReference type="InterPro" id="IPR020012">
    <property type="entry name" value="LysM_FimV"/>
</dbReference>
<dbReference type="Pfam" id="PF25800">
    <property type="entry name" value="FimV_N"/>
    <property type="match status" value="1"/>
</dbReference>
<keyword evidence="2" id="KW-0812">Transmembrane</keyword>
<keyword evidence="3" id="KW-0732">Signal</keyword>
<evidence type="ECO:0000256" key="1">
    <source>
        <dbReference type="SAM" id="MobiDB-lite"/>
    </source>
</evidence>
<feature type="domain" description="FimV N-terminal" evidence="4">
    <location>
        <begin position="23"/>
        <end position="128"/>
    </location>
</feature>
<feature type="compositionally biased region" description="Low complexity" evidence="1">
    <location>
        <begin position="180"/>
        <end position="206"/>
    </location>
</feature>
<protein>
    <submittedName>
        <fullName evidence="5">Tetratricopeptide repeat protein</fullName>
    </submittedName>
</protein>
<feature type="chain" id="PRO_5026710563" evidence="3">
    <location>
        <begin position="23"/>
        <end position="880"/>
    </location>
</feature>
<comment type="caution">
    <text evidence="5">The sequence shown here is derived from an EMBL/GenBank/DDBJ whole genome shotgun (WGS) entry which is preliminary data.</text>
</comment>
<evidence type="ECO:0000256" key="2">
    <source>
        <dbReference type="SAM" id="Phobius"/>
    </source>
</evidence>
<dbReference type="NCBIfam" id="TIGR03504">
    <property type="entry name" value="FimV_Cterm"/>
    <property type="match status" value="1"/>
</dbReference>
<evidence type="ECO:0000313" key="6">
    <source>
        <dbReference type="Proteomes" id="UP000472676"/>
    </source>
</evidence>
<gene>
    <name evidence="5" type="ORF">G7Y85_15680</name>
</gene>
<accession>A0A6M2BVQ1</accession>
<dbReference type="SUPFAM" id="SSF48452">
    <property type="entry name" value="TPR-like"/>
    <property type="match status" value="1"/>
</dbReference>
<keyword evidence="6" id="KW-1185">Reference proteome</keyword>
<dbReference type="InterPro" id="IPR020011">
    <property type="entry name" value="FimV_C"/>
</dbReference>
<sequence>MKRIVSSVAAVAAGLWLSSASALGLGEIQVRSHLNERFDAVIPLTSVSADAAADLRVGLASAEDFASAGLDRADYLSSLQFSINTDGAPRIEVSSDKIEREPFVQMLLEVHGGGNRILRQYTVLLDPPGLAKAAPAAPQPTPAPVAIGQAADSGQPVFEEVQHPVPPPDERPLAPRSEPVKPAAKSTKPAAAASPATTAAPAADGSAVAPTNGELYGPVKPAETLWSIATRVRGSSDVSMDQALLALYNSNPRAFDGGINGLNRGAMLRIPTVDDMRALNAVDAHREIARLRGLPQTAATSSAPHRQKPVIEPTRITPPPPPPASTINSSSGKKADAGAAVTPSPAAAAPASASEAAASTSSTSEVGSAATPAEPTAASEPASSEPNADSNAAVATAAPAAQAADGGETAAPTPVEEAPAAAPPPAPKKRPADGGLLETLLIPLIVGLLILFVIAYLFSRWRARRAPPAPAPAATPKRMPLSTPTPVAPAAPAAKAAAAAAAASTQKLTPQEELDRLQASLSEATRDDIPTQQLQTQQLSADEAEQTQAVAAELPPVDFDLTGQFATQTVQIDLDANDPVSEADFHLAYGLYDEAALLLRQAAEKDPSRTDIGIKLAETYFAAGKTSEFEQTAAALKPKLAGAEWQKLAIMGQQLDPESTLFKDAPQGSLSTDLDPGFDSHATAPADDMALDFSFDAEPAKAPEAAAPAMAMTADNGLDFKLDDLELPSLDLGKGEVPAAAPSATVADDNALEFDLGGFDMPAETAAGTPAAKVAGEHEASSSLDFDLGDFDASPATPQKPAPSAAAPSAEATIEEFDFDTVSTDAADIAGDEASTKLDLARAYVEMGDHEMARSLLDEVLTQGNAQQKQDARALVERLA</sequence>
<keyword evidence="2" id="KW-0472">Membrane</keyword>
<feature type="signal peptide" evidence="3">
    <location>
        <begin position="1"/>
        <end position="22"/>
    </location>
</feature>
<feature type="region of interest" description="Disordered" evidence="1">
    <location>
        <begin position="784"/>
        <end position="809"/>
    </location>
</feature>
<evidence type="ECO:0000313" key="5">
    <source>
        <dbReference type="EMBL" id="NGY06213.1"/>
    </source>
</evidence>
<dbReference type="Proteomes" id="UP000472676">
    <property type="component" value="Unassembled WGS sequence"/>
</dbReference>
<feature type="transmembrane region" description="Helical" evidence="2">
    <location>
        <begin position="440"/>
        <end position="458"/>
    </location>
</feature>
<feature type="region of interest" description="Disordered" evidence="1">
    <location>
        <begin position="159"/>
        <end position="206"/>
    </location>
</feature>
<dbReference type="Gene3D" id="1.25.40.10">
    <property type="entry name" value="Tetratricopeptide repeat domain"/>
    <property type="match status" value="1"/>
</dbReference>
<dbReference type="Gene3D" id="1.20.58.2200">
    <property type="match status" value="1"/>
</dbReference>
<evidence type="ECO:0000256" key="3">
    <source>
        <dbReference type="SAM" id="SignalP"/>
    </source>
</evidence>
<dbReference type="InterPro" id="IPR038440">
    <property type="entry name" value="FimV_C_sf"/>
</dbReference>
<feature type="region of interest" description="Disordered" evidence="1">
    <location>
        <begin position="292"/>
        <end position="430"/>
    </location>
</feature>
<dbReference type="NCBIfam" id="TIGR03505">
    <property type="entry name" value="FimV_core"/>
    <property type="match status" value="1"/>
</dbReference>
<dbReference type="Pfam" id="PF14559">
    <property type="entry name" value="TPR_19"/>
    <property type="match status" value="1"/>
</dbReference>
<dbReference type="RefSeq" id="WP_166259280.1">
    <property type="nucleotide sequence ID" value="NZ_JAAMOW010000008.1"/>
</dbReference>
<dbReference type="EMBL" id="JAAMOW010000008">
    <property type="protein sequence ID" value="NGY06213.1"/>
    <property type="molecule type" value="Genomic_DNA"/>
</dbReference>
<evidence type="ECO:0000259" key="4">
    <source>
        <dbReference type="Pfam" id="PF25800"/>
    </source>
</evidence>
<organism evidence="5 6">
    <name type="scientific">Solimonas terrae</name>
    <dbReference type="NCBI Taxonomy" id="1396819"/>
    <lineage>
        <taxon>Bacteria</taxon>
        <taxon>Pseudomonadati</taxon>
        <taxon>Pseudomonadota</taxon>
        <taxon>Gammaproteobacteria</taxon>
        <taxon>Nevskiales</taxon>
        <taxon>Nevskiaceae</taxon>
        <taxon>Solimonas</taxon>
    </lineage>
</organism>
<reference evidence="5 6" key="1">
    <citation type="journal article" date="2014" name="Int. J. Syst. Evol. Microbiol.">
        <title>Solimonas terrae sp. nov., isolated from soil.</title>
        <authorList>
            <person name="Kim S.J."/>
            <person name="Moon J.Y."/>
            <person name="Weon H.Y."/>
            <person name="Ahn J.H."/>
            <person name="Chen W.M."/>
            <person name="Kwon S.W."/>
        </authorList>
    </citation>
    <scope>NUCLEOTIDE SEQUENCE [LARGE SCALE GENOMIC DNA]</scope>
    <source>
        <strain evidence="5 6">KIS83-12</strain>
    </source>
</reference>
<proteinExistence type="predicted"/>
<dbReference type="InterPro" id="IPR011990">
    <property type="entry name" value="TPR-like_helical_dom_sf"/>
</dbReference>
<feature type="region of interest" description="Disordered" evidence="1">
    <location>
        <begin position="466"/>
        <end position="490"/>
    </location>
</feature>
<dbReference type="AlphaFoldDB" id="A0A6M2BVQ1"/>
<dbReference type="InterPro" id="IPR057840">
    <property type="entry name" value="FimV_N"/>
</dbReference>
<keyword evidence="2" id="KW-1133">Transmembrane helix</keyword>